<name>A0A916RI30_9HYPH</name>
<feature type="compositionally biased region" description="Polar residues" evidence="1">
    <location>
        <begin position="619"/>
        <end position="631"/>
    </location>
</feature>
<organism evidence="3 4">
    <name type="scientific">Pelagibacterium lentulum</name>
    <dbReference type="NCBI Taxonomy" id="2029865"/>
    <lineage>
        <taxon>Bacteria</taxon>
        <taxon>Pseudomonadati</taxon>
        <taxon>Pseudomonadota</taxon>
        <taxon>Alphaproteobacteria</taxon>
        <taxon>Hyphomicrobiales</taxon>
        <taxon>Devosiaceae</taxon>
        <taxon>Pelagibacterium</taxon>
    </lineage>
</organism>
<dbReference type="RefSeq" id="WP_127072289.1">
    <property type="nucleotide sequence ID" value="NZ_BMKB01000004.1"/>
</dbReference>
<dbReference type="SMART" id="SM00671">
    <property type="entry name" value="SEL1"/>
    <property type="match status" value="4"/>
</dbReference>
<dbReference type="Gene3D" id="1.10.101.10">
    <property type="entry name" value="PGBD-like superfamily/PGBD"/>
    <property type="match status" value="1"/>
</dbReference>
<sequence length="1134" mass="122376">MARINPHHDWHEDARPGGSSAEWESLRNELVALLDQVEGQVMSGQRARAAAMPRAPQPAQRPHAGEAERHNAALRTVRQAVDRLADRSDRRDMGRNDAVAEAIGRIRARQGARVQVEQKPAISASDVAGFAQSLSALSERIELFEAKIASQLGALDTNAEISAQVGQLSEVIELLASAVGESGQVKRLETQLERLAETVAQGSQISQQDTIERIEALAQTIERLTAYQVEASSRDEQRDAEANRMQSESMHAIEESLRNIYDRIDTLESADTVGASALDRLSQDMAALSVAVQEKSAPSALLERIDALADKIERLESPNVNSADMLRESIAVLRDAVSETIEPRFTAIETRIDALSETMQAADTRGAVAGVEAQLRQIATRVDDTREQLTELAALYAGAPTAPEAPDYAKLADMIVARTRAKADTAPQPDTSTTDADLIAIKEQLSRLVARDQIPVPGPNLGGVKDSINKVDSRLARLEAMLNTPAKTSPPADTPERVQNRDVIATAEAPTVEDALAEAEVAGASVEPLAATQDSIASPAPKRPDTMPEDPVSGSPVPRRAQPAQSEAVIPRKTVERGFAIDPEAVERPSKPKSSLMDADDTGPAKDWPPSTKVAATPAKSTDSPDASSVNRSSFIEAARRSARLHPASQDAEPKSLIGRAMARFQRSETEEADEKDIDPTAETAKPANSRPDFVADDDISLDERHEGDEKPESFFSRNKRPLLLSTALIVVIGLTAHFVINRPFARANLVTPPAVAEPVAAEEQTDAAPEEATIPAEPEVEITPVSAANEITSRVPMIDQAPALQSDLADAQRVLSGMNIDPIQTAAIGNQPDRYIERSASMPTVAQLPEISAPEGIEPEMLRQAAESGDMRAQFEIGAILTEGHVVEQDLEQAAAWYERSAAQGFAPAQYRLGNLYEGGRGVERDLEMARLWYQRAAEAGNRMSMHNLASLYASGELENQDFGSAAHWFEQAAARGLTDSQFNLGMLYARGLGVEQNFEQSYLWFSLAAQAGDEDALVAREDVTRSLDADAVLRLNDAVANWKPTETDLATNFAPIGTWDPEFDPGQTISNQEVVKRVQMLLGKLGFDVGEPDGISGPRTREAIAAFEQATGMNESGEVNPRLLAVLGSQPV</sequence>
<feature type="compositionally biased region" description="Low complexity" evidence="1">
    <location>
        <begin position="49"/>
        <end position="62"/>
    </location>
</feature>
<protein>
    <submittedName>
        <fullName evidence="3">Peptidoglycan-binding protein</fullName>
    </submittedName>
</protein>
<dbReference type="OrthoDB" id="5295703at2"/>
<dbReference type="PANTHER" id="PTHR43628">
    <property type="entry name" value="ACTIVATOR OF C KINASE PROTEIN 1-RELATED"/>
    <property type="match status" value="1"/>
</dbReference>
<feature type="region of interest" description="Disordered" evidence="1">
    <location>
        <begin position="49"/>
        <end position="73"/>
    </location>
</feature>
<dbReference type="SUPFAM" id="SSF47090">
    <property type="entry name" value="PGBD-like"/>
    <property type="match status" value="1"/>
</dbReference>
<feature type="domain" description="Peptidoglycan binding-like" evidence="2">
    <location>
        <begin position="1074"/>
        <end position="1129"/>
    </location>
</feature>
<dbReference type="Gene3D" id="1.25.40.10">
    <property type="entry name" value="Tetratricopeptide repeat domain"/>
    <property type="match status" value="1"/>
</dbReference>
<dbReference type="Proteomes" id="UP000596977">
    <property type="component" value="Unassembled WGS sequence"/>
</dbReference>
<feature type="region of interest" description="Disordered" evidence="1">
    <location>
        <begin position="526"/>
        <end position="631"/>
    </location>
</feature>
<proteinExistence type="predicted"/>
<gene>
    <name evidence="3" type="ORF">GCM10011499_28770</name>
</gene>
<dbReference type="PANTHER" id="PTHR43628:SF1">
    <property type="entry name" value="CHITIN SYNTHASE REGULATORY FACTOR 2-RELATED"/>
    <property type="match status" value="1"/>
</dbReference>
<dbReference type="InterPro" id="IPR006597">
    <property type="entry name" value="Sel1-like"/>
</dbReference>
<dbReference type="InterPro" id="IPR011990">
    <property type="entry name" value="TPR-like_helical_dom_sf"/>
</dbReference>
<dbReference type="EMBL" id="BMKB01000004">
    <property type="protein sequence ID" value="GGA56818.1"/>
    <property type="molecule type" value="Genomic_DNA"/>
</dbReference>
<dbReference type="InterPro" id="IPR002477">
    <property type="entry name" value="Peptidoglycan-bd-like"/>
</dbReference>
<dbReference type="SUPFAM" id="SSF81901">
    <property type="entry name" value="HCP-like"/>
    <property type="match status" value="1"/>
</dbReference>
<dbReference type="InterPro" id="IPR052945">
    <property type="entry name" value="Mitotic_Regulator"/>
</dbReference>
<evidence type="ECO:0000313" key="4">
    <source>
        <dbReference type="Proteomes" id="UP000596977"/>
    </source>
</evidence>
<dbReference type="Pfam" id="PF01471">
    <property type="entry name" value="PG_binding_1"/>
    <property type="match status" value="1"/>
</dbReference>
<feature type="compositionally biased region" description="Basic and acidic residues" evidence="1">
    <location>
        <begin position="1"/>
        <end position="15"/>
    </location>
</feature>
<accession>A0A916RI30</accession>
<dbReference type="InterPro" id="IPR036365">
    <property type="entry name" value="PGBD-like_sf"/>
</dbReference>
<feature type="region of interest" description="Disordered" evidence="1">
    <location>
        <begin position="1"/>
        <end position="22"/>
    </location>
</feature>
<dbReference type="InterPro" id="IPR036366">
    <property type="entry name" value="PGBDSf"/>
</dbReference>
<dbReference type="Pfam" id="PF08238">
    <property type="entry name" value="Sel1"/>
    <property type="match status" value="4"/>
</dbReference>
<dbReference type="AlphaFoldDB" id="A0A916RI30"/>
<comment type="caution">
    <text evidence="3">The sequence shown here is derived from an EMBL/GenBank/DDBJ whole genome shotgun (WGS) entry which is preliminary data.</text>
</comment>
<keyword evidence="4" id="KW-1185">Reference proteome</keyword>
<evidence type="ECO:0000256" key="1">
    <source>
        <dbReference type="SAM" id="MobiDB-lite"/>
    </source>
</evidence>
<feature type="region of interest" description="Disordered" evidence="1">
    <location>
        <begin position="666"/>
        <end position="696"/>
    </location>
</feature>
<evidence type="ECO:0000259" key="2">
    <source>
        <dbReference type="Pfam" id="PF01471"/>
    </source>
</evidence>
<reference evidence="3 4" key="1">
    <citation type="journal article" date="2014" name="Int. J. Syst. Evol. Microbiol.">
        <title>Complete genome sequence of Corynebacterium casei LMG S-19264T (=DSM 44701T), isolated from a smear-ripened cheese.</title>
        <authorList>
            <consortium name="US DOE Joint Genome Institute (JGI-PGF)"/>
            <person name="Walter F."/>
            <person name="Albersmeier A."/>
            <person name="Kalinowski J."/>
            <person name="Ruckert C."/>
        </authorList>
    </citation>
    <scope>NUCLEOTIDE SEQUENCE [LARGE SCALE GENOMIC DNA]</scope>
    <source>
        <strain evidence="3 4">CGMCC 1.15896</strain>
    </source>
</reference>
<evidence type="ECO:0000313" key="3">
    <source>
        <dbReference type="EMBL" id="GGA56818.1"/>
    </source>
</evidence>